<dbReference type="SUPFAM" id="SSF49562">
    <property type="entry name" value="C2 domain (Calcium/lipid-binding domain, CaLB)"/>
    <property type="match status" value="1"/>
</dbReference>
<reference evidence="9" key="1">
    <citation type="submission" date="2013-10" db="EMBL/GenBank/DDBJ databases">
        <title>Genomic analysis of the causative agents of coccidiosis in chickens.</title>
        <authorList>
            <person name="Reid A.J."/>
            <person name="Blake D."/>
            <person name="Billington K."/>
            <person name="Browne H."/>
            <person name="Dunn M."/>
            <person name="Hung S."/>
            <person name="Kawahara F."/>
            <person name="Miranda-Saavedra D."/>
            <person name="Mourier T."/>
            <person name="Nagra H."/>
            <person name="Otto T.D."/>
            <person name="Rawlings N."/>
            <person name="Sanchez A."/>
            <person name="Sanders M."/>
            <person name="Subramaniam C."/>
            <person name="Tay Y."/>
            <person name="Dear P."/>
            <person name="Doerig C."/>
            <person name="Gruber A."/>
            <person name="Parkinson J."/>
            <person name="Shirley M."/>
            <person name="Wan K.L."/>
            <person name="Berriman M."/>
            <person name="Tomley F."/>
            <person name="Pain A."/>
        </authorList>
    </citation>
    <scope>NUCLEOTIDE SEQUENCE [LARGE SCALE GENOMIC DNA]</scope>
    <source>
        <strain evidence="9">Houghton</strain>
    </source>
</reference>
<dbReference type="PANTHER" id="PTHR12546">
    <property type="entry name" value="FER-1-LIKE"/>
    <property type="match status" value="1"/>
</dbReference>
<organism evidence="9 10">
    <name type="scientific">Eimeria praecox</name>
    <dbReference type="NCBI Taxonomy" id="51316"/>
    <lineage>
        <taxon>Eukaryota</taxon>
        <taxon>Sar</taxon>
        <taxon>Alveolata</taxon>
        <taxon>Apicomplexa</taxon>
        <taxon>Conoidasida</taxon>
        <taxon>Coccidia</taxon>
        <taxon>Eucoccidiorida</taxon>
        <taxon>Eimeriorina</taxon>
        <taxon>Eimeriidae</taxon>
        <taxon>Eimeria</taxon>
    </lineage>
</organism>
<evidence type="ECO:0000256" key="5">
    <source>
        <dbReference type="ARBA" id="ARBA00023136"/>
    </source>
</evidence>
<evidence type="ECO:0000259" key="8">
    <source>
        <dbReference type="PROSITE" id="PS50004"/>
    </source>
</evidence>
<feature type="compositionally biased region" description="Basic and acidic residues" evidence="7">
    <location>
        <begin position="177"/>
        <end position="197"/>
    </location>
</feature>
<feature type="region of interest" description="Disordered" evidence="7">
    <location>
        <begin position="173"/>
        <end position="197"/>
    </location>
</feature>
<evidence type="ECO:0000256" key="2">
    <source>
        <dbReference type="ARBA" id="ARBA00022692"/>
    </source>
</evidence>
<dbReference type="InterPro" id="IPR037721">
    <property type="entry name" value="Ferlin"/>
</dbReference>
<accession>U6GR56</accession>
<keyword evidence="2" id="KW-0812">Transmembrane</keyword>
<dbReference type="Gene3D" id="2.60.40.150">
    <property type="entry name" value="C2 domain"/>
    <property type="match status" value="1"/>
</dbReference>
<keyword evidence="5" id="KW-0472">Membrane</keyword>
<dbReference type="VEuPathDB" id="ToxoDB:EPH_0055390"/>
<dbReference type="GO" id="GO:0016020">
    <property type="term" value="C:membrane"/>
    <property type="evidence" value="ECO:0007669"/>
    <property type="project" value="UniProtKB-SubCell"/>
</dbReference>
<evidence type="ECO:0000256" key="6">
    <source>
        <dbReference type="SAM" id="Coils"/>
    </source>
</evidence>
<feature type="region of interest" description="Disordered" evidence="7">
    <location>
        <begin position="565"/>
        <end position="586"/>
    </location>
</feature>
<dbReference type="PANTHER" id="PTHR12546:SF33">
    <property type="entry name" value="SPERM VESICLE FUSION PROTEIN FER-1"/>
    <property type="match status" value="1"/>
</dbReference>
<name>U6GR56_9EIME</name>
<evidence type="ECO:0000313" key="9">
    <source>
        <dbReference type="EMBL" id="CDI82736.1"/>
    </source>
</evidence>
<dbReference type="InterPro" id="IPR000008">
    <property type="entry name" value="C2_dom"/>
</dbReference>
<sequence length="719" mass="80777">MMDVGMMVSAQETSFSPEPARPVAVCVRRLRVKVVPGDYFTVYITVVIVWLAIQEQRVMPDLPFVNTADVDVLIECFSEHAGELIYDSDCKAGRMLTDHDMFFVRDSAGLVHTHVLNADDYFAGYGEKADIPFVEPIMQADLDDPGPTPVEYAHFWAETRRCSCSESGAVRLGSKKRSVETSKTFRPDDEEHTKPPPKVECKAVAKGEDDRVRHATRTWVRKRGHEASLDEESSCLLARLMLMRSEYGDSTESRESVTAANKYMPRKLLPTFNMINIFTRKEGKSAHEGFAHARVVVWSASPNGGEGRFGRAGDLLLIFRTTVDKQYHRICVPSLDIRYPHENAFYIYDTITQSFVDFHRMCVEQKLKCLKTQLRGRERDNLASDRLPSPSWRRLTICIDSIAGQPDQQELEVEIFELETELARLREAAGQPDQQELEVEIFELETELARLREAGGGYRRGVCDDPKAGFGYSLDVQRGELVCRLKKTSTYFDRNQSLLWFDSFAVLPTLNLSLPMVWGEDKKKIAVLKGWVRVTDITSMEKTLSIAQNGDGSCATPANPQETQLRHLQPSGNKKPSSIASGASGVATTGYPPPAVLIAPPMHRWMEEVVVVHVYVLTARNLQNVDAIGMSDPYLKLQLGQQHVISDRVFDGNCNPNFYEHFVFRVLIPGPALLKIIVMDKGDVLQSDSPLGIVSVDLEERYSSLTKSAVTRRLFSLSA</sequence>
<dbReference type="SMART" id="SM00239">
    <property type="entry name" value="C2"/>
    <property type="match status" value="1"/>
</dbReference>
<feature type="domain" description="C2" evidence="8">
    <location>
        <begin position="592"/>
        <end position="712"/>
    </location>
</feature>
<protein>
    <submittedName>
        <fullName evidence="9">C2 domain-containing protein, putative</fullName>
    </submittedName>
</protein>
<dbReference type="PROSITE" id="PS50004">
    <property type="entry name" value="C2"/>
    <property type="match status" value="1"/>
</dbReference>
<keyword evidence="6" id="KW-0175">Coiled coil</keyword>
<evidence type="ECO:0000256" key="7">
    <source>
        <dbReference type="SAM" id="MobiDB-lite"/>
    </source>
</evidence>
<proteinExistence type="predicted"/>
<keyword evidence="3" id="KW-0677">Repeat</keyword>
<evidence type="ECO:0000256" key="1">
    <source>
        <dbReference type="ARBA" id="ARBA00004167"/>
    </source>
</evidence>
<keyword evidence="10" id="KW-1185">Reference proteome</keyword>
<dbReference type="AlphaFoldDB" id="U6GR56"/>
<evidence type="ECO:0000256" key="3">
    <source>
        <dbReference type="ARBA" id="ARBA00022737"/>
    </source>
</evidence>
<evidence type="ECO:0000256" key="4">
    <source>
        <dbReference type="ARBA" id="ARBA00022989"/>
    </source>
</evidence>
<dbReference type="GO" id="GO:0007009">
    <property type="term" value="P:plasma membrane organization"/>
    <property type="evidence" value="ECO:0007669"/>
    <property type="project" value="TreeGrafter"/>
</dbReference>
<evidence type="ECO:0000313" key="10">
    <source>
        <dbReference type="Proteomes" id="UP000018201"/>
    </source>
</evidence>
<dbReference type="Proteomes" id="UP000018201">
    <property type="component" value="Unassembled WGS sequence"/>
</dbReference>
<dbReference type="InterPro" id="IPR035892">
    <property type="entry name" value="C2_domain_sf"/>
</dbReference>
<dbReference type="OrthoDB" id="67700at2759"/>
<keyword evidence="4" id="KW-1133">Transmembrane helix</keyword>
<feature type="coiled-coil region" evidence="6">
    <location>
        <begin position="408"/>
        <end position="454"/>
    </location>
</feature>
<dbReference type="EMBL" id="HG692435">
    <property type="protein sequence ID" value="CDI82736.1"/>
    <property type="molecule type" value="Genomic_DNA"/>
</dbReference>
<dbReference type="Pfam" id="PF00168">
    <property type="entry name" value="C2"/>
    <property type="match status" value="1"/>
</dbReference>
<gene>
    <name evidence="9" type="ORF">EPH_0055390</name>
</gene>
<reference evidence="9" key="2">
    <citation type="submission" date="2013-10" db="EMBL/GenBank/DDBJ databases">
        <authorList>
            <person name="Aslett M."/>
        </authorList>
    </citation>
    <scope>NUCLEOTIDE SEQUENCE [LARGE SCALE GENOMIC DNA]</scope>
    <source>
        <strain evidence="9">Houghton</strain>
    </source>
</reference>
<comment type="subcellular location">
    <subcellularLocation>
        <location evidence="1">Membrane</location>
        <topology evidence="1">Single-pass membrane protein</topology>
    </subcellularLocation>
</comment>
<feature type="compositionally biased region" description="Polar residues" evidence="7">
    <location>
        <begin position="570"/>
        <end position="581"/>
    </location>
</feature>